<feature type="compositionally biased region" description="Polar residues" evidence="2">
    <location>
        <begin position="566"/>
        <end position="588"/>
    </location>
</feature>
<dbReference type="Gene3D" id="3.10.20.320">
    <property type="entry name" value="Putative peptidoglycan bound protein (lpxtg motif)"/>
    <property type="match status" value="2"/>
</dbReference>
<evidence type="ECO:0000259" key="3">
    <source>
        <dbReference type="Pfam" id="PF06458"/>
    </source>
</evidence>
<reference evidence="5 6" key="1">
    <citation type="journal article" date="2015" name="Genome Announc.">
        <title>Expanding the biotechnology potential of lactobacilli through comparative genomics of 213 strains and associated genera.</title>
        <authorList>
            <person name="Sun Z."/>
            <person name="Harris H.M."/>
            <person name="McCann A."/>
            <person name="Guo C."/>
            <person name="Argimon S."/>
            <person name="Zhang W."/>
            <person name="Yang X."/>
            <person name="Jeffery I.B."/>
            <person name="Cooney J.C."/>
            <person name="Kagawa T.F."/>
            <person name="Liu W."/>
            <person name="Song Y."/>
            <person name="Salvetti E."/>
            <person name="Wrobel A."/>
            <person name="Rasinkangas P."/>
            <person name="Parkhill J."/>
            <person name="Rea M.C."/>
            <person name="O'Sullivan O."/>
            <person name="Ritari J."/>
            <person name="Douillard F.P."/>
            <person name="Paul Ross R."/>
            <person name="Yang R."/>
            <person name="Briner A.E."/>
            <person name="Felis G.E."/>
            <person name="de Vos W.M."/>
            <person name="Barrangou R."/>
            <person name="Klaenhammer T.R."/>
            <person name="Caufield P.W."/>
            <person name="Cui Y."/>
            <person name="Zhang H."/>
            <person name="O'Toole P.W."/>
        </authorList>
    </citation>
    <scope>NUCLEOTIDE SEQUENCE [LARGE SCALE GENOMIC DNA]</scope>
    <source>
        <strain evidence="5 6">JCM 15530</strain>
    </source>
</reference>
<dbReference type="PATRIC" id="fig|1302272.5.peg.914"/>
<protein>
    <recommendedName>
        <fullName evidence="7">Mucin binding domain-containing protein</fullName>
    </recommendedName>
</protein>
<feature type="compositionally biased region" description="Basic and acidic residues" evidence="2">
    <location>
        <begin position="719"/>
        <end position="728"/>
    </location>
</feature>
<dbReference type="Proteomes" id="UP000050911">
    <property type="component" value="Unassembled WGS sequence"/>
</dbReference>
<accession>A0A0R1HQT9</accession>
<feature type="compositionally biased region" description="Polar residues" evidence="2">
    <location>
        <begin position="690"/>
        <end position="700"/>
    </location>
</feature>
<feature type="domain" description="MucBP" evidence="3">
    <location>
        <begin position="378"/>
        <end position="433"/>
    </location>
</feature>
<name>A0A0R1HQT9_9LACO</name>
<feature type="compositionally biased region" description="Basic residues" evidence="2">
    <location>
        <begin position="548"/>
        <end position="561"/>
    </location>
</feature>
<evidence type="ECO:0008006" key="7">
    <source>
        <dbReference type="Google" id="ProtNLM"/>
    </source>
</evidence>
<dbReference type="EMBL" id="AZCX01000016">
    <property type="protein sequence ID" value="KRK46851.1"/>
    <property type="molecule type" value="Genomic_DNA"/>
</dbReference>
<keyword evidence="6" id="KW-1185">Reference proteome</keyword>
<feature type="domain" description="MucBP" evidence="3">
    <location>
        <begin position="303"/>
        <end position="360"/>
    </location>
</feature>
<feature type="region of interest" description="Disordered" evidence="2">
    <location>
        <begin position="675"/>
        <end position="731"/>
    </location>
</feature>
<feature type="region of interest" description="Disordered" evidence="2">
    <location>
        <begin position="543"/>
        <end position="588"/>
    </location>
</feature>
<keyword evidence="1" id="KW-0677">Repeat</keyword>
<dbReference type="InterPro" id="IPR009459">
    <property type="entry name" value="MucBP_dom"/>
</dbReference>
<evidence type="ECO:0000313" key="5">
    <source>
        <dbReference type="EMBL" id="KRK46851.1"/>
    </source>
</evidence>
<comment type="caution">
    <text evidence="5">The sequence shown here is derived from an EMBL/GenBank/DDBJ whole genome shotgun (WGS) entry which is preliminary data.</text>
</comment>
<evidence type="ECO:0000256" key="2">
    <source>
        <dbReference type="SAM" id="MobiDB-lite"/>
    </source>
</evidence>
<dbReference type="InterPro" id="IPR041558">
    <property type="entry name" value="MucBP_2"/>
</dbReference>
<dbReference type="Pfam" id="PF17965">
    <property type="entry name" value="MucBP_2"/>
    <property type="match status" value="1"/>
</dbReference>
<dbReference type="Gene3D" id="3.10.20.470">
    <property type="match status" value="1"/>
</dbReference>
<gene>
    <name evidence="5" type="ORF">FC96_GL000911</name>
</gene>
<evidence type="ECO:0000256" key="1">
    <source>
        <dbReference type="ARBA" id="ARBA00022737"/>
    </source>
</evidence>
<feature type="domain" description="MucBP" evidence="3">
    <location>
        <begin position="444"/>
        <end position="501"/>
    </location>
</feature>
<sequence length="782" mass="82673">MYKVGTAVGLLMASTLFLSTHFGDVPTVQASTTTQTTSETTSSQFDTSQIHVGTGDYAFESRDSSMEQINGNQFVGTFVSNVTVIHAGTTRSSIVYSNSSQLITIYKTDEDLSGATYSVTNRTDGSIIDSGRFQKVTIDGQSYDAMILPSTVIQASFEANQTDQSSLKITINNGSTETSTLTSVAVKTMAASASVKLPTISADADGQTASSHFGSQTATLVDANGQSIDTVALTNSDITVSDDGTDAHDYSYRLNSTGANKVQKKLDQLNQTALSDGGFYYTADTQATGTLTLHGATTTETNLVVTYVDEAGHTVKTDTISGNVGDSGHYTAKVPSGYELAAGQSAETAYTLSSGTNTMTIKLQKKAVTPTKTPAVLKVDYIDENGNVVTTDTVSGHVGDTGTYSATAPSGYVLGNGQDATVSYTLGQTTNTLTISVQRQPAIVTVKYVNGDGTVVGTKNITGRVGDQVDLSESVPDGYKLEDNPIGSHYTLTGNQTAVTLKVVSVDQTPTSLITVQTPQDVSTAPILPRALWPLIHQRATKPVSKVQSRHHRRINKKTTAKARPTSKSVPKSSATSTRPVASAQQPANKGLVVGPTIDQSAAVTVLYLDGRTGHTLATELLTGKRGDRIVFDTYQQILPLQEQGYYITSDDTTRINAAYFGDGPTTFRVTLLKREEKPTTPPVPAKTPQASASGRSTPPSHAVADKSAASKSRHKTHVFKEKAKKDQSSPVVFDPEINAILTPSGHGGGNPDATVTELGKFFISLSGTINFGIQNKKTTTR</sequence>
<evidence type="ECO:0000259" key="4">
    <source>
        <dbReference type="Pfam" id="PF17965"/>
    </source>
</evidence>
<dbReference type="Pfam" id="PF06458">
    <property type="entry name" value="MucBP"/>
    <property type="match status" value="3"/>
</dbReference>
<organism evidence="5 6">
    <name type="scientific">Secundilactobacillus kimchicus JCM 15530</name>
    <dbReference type="NCBI Taxonomy" id="1302272"/>
    <lineage>
        <taxon>Bacteria</taxon>
        <taxon>Bacillati</taxon>
        <taxon>Bacillota</taxon>
        <taxon>Bacilli</taxon>
        <taxon>Lactobacillales</taxon>
        <taxon>Lactobacillaceae</taxon>
        <taxon>Secundilactobacillus</taxon>
    </lineage>
</organism>
<dbReference type="AlphaFoldDB" id="A0A0R1HQT9"/>
<dbReference type="STRING" id="1302272.FC96_GL000911"/>
<proteinExistence type="predicted"/>
<evidence type="ECO:0000313" key="6">
    <source>
        <dbReference type="Proteomes" id="UP000050911"/>
    </source>
</evidence>
<feature type="domain" description="Mucin binding" evidence="4">
    <location>
        <begin position="604"/>
        <end position="671"/>
    </location>
</feature>